<dbReference type="InterPro" id="IPR052541">
    <property type="entry name" value="SQRD"/>
</dbReference>
<evidence type="ECO:0000259" key="5">
    <source>
        <dbReference type="Pfam" id="PF09242"/>
    </source>
</evidence>
<name>A0A1B4XC89_9GAMM</name>
<dbReference type="Pfam" id="PF10518">
    <property type="entry name" value="TAT_signal"/>
    <property type="match status" value="1"/>
</dbReference>
<keyword evidence="2" id="KW-0732">Signal</keyword>
<protein>
    <submittedName>
        <fullName evidence="7">Cytochrome C</fullName>
    </submittedName>
</protein>
<evidence type="ECO:0000313" key="8">
    <source>
        <dbReference type="Proteomes" id="UP000243180"/>
    </source>
</evidence>
<dbReference type="InParanoid" id="A0A1B4XC89"/>
<dbReference type="InterPro" id="IPR015323">
    <property type="entry name" value="FlavoCytC_S_DH_flav-bd"/>
</dbReference>
<dbReference type="SUPFAM" id="SSF51905">
    <property type="entry name" value="FAD/NAD(P)-binding domain"/>
    <property type="match status" value="2"/>
</dbReference>
<gene>
    <name evidence="7" type="ORF">SCL_0077</name>
</gene>
<dbReference type="Pfam" id="PF07992">
    <property type="entry name" value="Pyr_redox_2"/>
    <property type="match status" value="1"/>
</dbReference>
<accession>A0A1B4XC89</accession>
<feature type="domain" description="Sulfide dehydrogenase [flavocytochrome c] flavoprotein chain central" evidence="6">
    <location>
        <begin position="171"/>
        <end position="286"/>
    </location>
</feature>
<reference evidence="7 8" key="1">
    <citation type="submission" date="2015-05" db="EMBL/GenBank/DDBJ databases">
        <title>Complete genome sequence of a sulfur-oxidizing gammaproteobacterium strain HA5.</title>
        <authorList>
            <person name="Miura A."/>
            <person name="Kojima H."/>
            <person name="Fukui M."/>
        </authorList>
    </citation>
    <scope>NUCLEOTIDE SEQUENCE [LARGE SCALE GENOMIC DNA]</scope>
    <source>
        <strain evidence="7 8">HA5</strain>
    </source>
</reference>
<dbReference type="EMBL" id="AP014879">
    <property type="protein sequence ID" value="BAV32401.1"/>
    <property type="molecule type" value="Genomic_DNA"/>
</dbReference>
<evidence type="ECO:0000256" key="1">
    <source>
        <dbReference type="ARBA" id="ARBA00022630"/>
    </source>
</evidence>
<dbReference type="PANTHER" id="PTHR43755">
    <property type="match status" value="1"/>
</dbReference>
<dbReference type="Gene3D" id="3.50.50.60">
    <property type="entry name" value="FAD/NAD(P)-binding domain"/>
    <property type="match status" value="2"/>
</dbReference>
<dbReference type="KEGG" id="slim:SCL_0077"/>
<dbReference type="FunFam" id="3.50.50.60:FF:000234">
    <property type="entry name" value="Flavocytochrome C sulfide dehydrogenase"/>
    <property type="match status" value="1"/>
</dbReference>
<dbReference type="InterPro" id="IPR019546">
    <property type="entry name" value="TAT_signal_bac_arc"/>
</dbReference>
<evidence type="ECO:0000313" key="7">
    <source>
        <dbReference type="EMBL" id="BAV32401.1"/>
    </source>
</evidence>
<dbReference type="RefSeq" id="WP_096359086.1">
    <property type="nucleotide sequence ID" value="NZ_AP014879.1"/>
</dbReference>
<evidence type="ECO:0000259" key="4">
    <source>
        <dbReference type="Pfam" id="PF07992"/>
    </source>
</evidence>
<dbReference type="NCBIfam" id="TIGR01409">
    <property type="entry name" value="TAT_signal_seq"/>
    <property type="match status" value="1"/>
</dbReference>
<dbReference type="PANTHER" id="PTHR43755:SF1">
    <property type="entry name" value="FAD-DEPENDENT PYRIDINE NUCLEOTIDE-DISULPHIDE OXIDOREDUCTASE"/>
    <property type="match status" value="1"/>
</dbReference>
<dbReference type="InterPro" id="IPR006311">
    <property type="entry name" value="TAT_signal"/>
</dbReference>
<feature type="domain" description="Flavocytochrome c sulphide dehydrogenase flavin-binding" evidence="5">
    <location>
        <begin position="363"/>
        <end position="430"/>
    </location>
</feature>
<dbReference type="Pfam" id="PF21706">
    <property type="entry name" value="FCSD_central"/>
    <property type="match status" value="1"/>
</dbReference>
<dbReference type="InterPro" id="IPR037092">
    <property type="entry name" value="FlavoCytC_S_DH_flav-bd_sf"/>
</dbReference>
<evidence type="ECO:0000256" key="3">
    <source>
        <dbReference type="ARBA" id="ARBA00022827"/>
    </source>
</evidence>
<evidence type="ECO:0000259" key="6">
    <source>
        <dbReference type="Pfam" id="PF21706"/>
    </source>
</evidence>
<proteinExistence type="predicted"/>
<evidence type="ECO:0000256" key="2">
    <source>
        <dbReference type="ARBA" id="ARBA00022729"/>
    </source>
</evidence>
<dbReference type="InterPro" id="IPR023753">
    <property type="entry name" value="FAD/NAD-binding_dom"/>
</dbReference>
<keyword evidence="1" id="KW-0285">Flavoprotein</keyword>
<dbReference type="OrthoDB" id="9802771at2"/>
<organism evidence="7 8">
    <name type="scientific">Sulfuricaulis limicola</name>
    <dbReference type="NCBI Taxonomy" id="1620215"/>
    <lineage>
        <taxon>Bacteria</taxon>
        <taxon>Pseudomonadati</taxon>
        <taxon>Pseudomonadota</taxon>
        <taxon>Gammaproteobacteria</taxon>
        <taxon>Acidiferrobacterales</taxon>
        <taxon>Acidiferrobacteraceae</taxon>
        <taxon>Sulfuricaulis</taxon>
    </lineage>
</organism>
<dbReference type="SUPFAM" id="SSF55424">
    <property type="entry name" value="FAD/NAD-linked reductases, dimerisation (C-terminal) domain"/>
    <property type="match status" value="1"/>
</dbReference>
<dbReference type="Proteomes" id="UP000243180">
    <property type="component" value="Chromosome"/>
</dbReference>
<dbReference type="Pfam" id="PF09242">
    <property type="entry name" value="FCSD-flav_bind"/>
    <property type="match status" value="1"/>
</dbReference>
<dbReference type="GO" id="GO:0016491">
    <property type="term" value="F:oxidoreductase activity"/>
    <property type="evidence" value="ECO:0007669"/>
    <property type="project" value="InterPro"/>
</dbReference>
<dbReference type="PROSITE" id="PS51318">
    <property type="entry name" value="TAT"/>
    <property type="match status" value="1"/>
</dbReference>
<keyword evidence="3" id="KW-0274">FAD</keyword>
<dbReference type="GO" id="GO:0050660">
    <property type="term" value="F:flavin adenine dinucleotide binding"/>
    <property type="evidence" value="ECO:0007669"/>
    <property type="project" value="InterPro"/>
</dbReference>
<dbReference type="AlphaFoldDB" id="A0A1B4XC89"/>
<dbReference type="Gene3D" id="3.90.760.10">
    <property type="entry name" value="Flavocytochrome c sulphide dehydrogenase, flavin-binding domain"/>
    <property type="match status" value="1"/>
</dbReference>
<dbReference type="InterPro" id="IPR036188">
    <property type="entry name" value="FAD/NAD-bd_sf"/>
</dbReference>
<dbReference type="InterPro" id="IPR016156">
    <property type="entry name" value="FAD/NAD-linked_Rdtase_dimer_sf"/>
</dbReference>
<dbReference type="InterPro" id="IPR049386">
    <property type="entry name" value="FCSD_central"/>
</dbReference>
<sequence length="431" mass="45611">MSKITRRDFLKIAGAASAAGVLGQAPLAHAARHMGSGSARVVVVGGGFGGATCAKYLRRLDPGIAVTLVEPSTKFITCPFSNLVLGGLRDMNSITQSYDALKKKHGVNVMHDTVTAIDAAAKKVTLKSGKTLSYDRLVVSPGIDFKYDTIEGYSEKATQVMPHAWKAGPQTVLLQKQLKAMKDGGTVVIAPPGNPFRCPPGPYERAGMIAHYLKEHKPKSKVLILDAKDAFSKQGLFLDGWKKVYGDMIEWVPGAKGGMVKAVDTKKMIVDTALDKHKAAVVNLIPPQTAGKIALTSGLADDKGWCPVDPRTFESKMHPGIHVIGDSSIAGALPKSGFAASSEAKMCAAAIVATLKGETPAENSLVNTCYSLIAPKYGISVAGVYKVTEKGITEVPGAGGVSPKEAPDSFRENEAKYTVGWYQSITADIWG</sequence>
<feature type="domain" description="FAD/NAD(P)-binding" evidence="4">
    <location>
        <begin position="40"/>
        <end position="159"/>
    </location>
</feature>
<keyword evidence="8" id="KW-1185">Reference proteome</keyword>